<dbReference type="PANTHER" id="PTHR12428">
    <property type="entry name" value="OXA1"/>
    <property type="match status" value="1"/>
</dbReference>
<gene>
    <name evidence="16" type="primary">yidC</name>
    <name evidence="16" type="ORF">EJK80_04395</name>
</gene>
<comment type="subcellular location">
    <subcellularLocation>
        <location evidence="1 12">Membrane</location>
        <topology evidence="1 12">Multi-pass membrane protein</topology>
    </subcellularLocation>
</comment>
<organism evidence="16 17">
    <name type="scientific">Corynebacterium phoceense</name>
    <dbReference type="NCBI Taxonomy" id="1686286"/>
    <lineage>
        <taxon>Bacteria</taxon>
        <taxon>Bacillati</taxon>
        <taxon>Actinomycetota</taxon>
        <taxon>Actinomycetes</taxon>
        <taxon>Mycobacteriales</taxon>
        <taxon>Corynebacteriaceae</taxon>
        <taxon>Corynebacterium</taxon>
    </lineage>
</organism>
<keyword evidence="5 14" id="KW-1133">Transmembrane helix</keyword>
<dbReference type="GO" id="GO:0016020">
    <property type="term" value="C:membrane"/>
    <property type="evidence" value="ECO:0007669"/>
    <property type="project" value="UniProtKB-SubCell"/>
</dbReference>
<evidence type="ECO:0000256" key="3">
    <source>
        <dbReference type="ARBA" id="ARBA00015325"/>
    </source>
</evidence>
<evidence type="ECO:0000259" key="15">
    <source>
        <dbReference type="Pfam" id="PF02096"/>
    </source>
</evidence>
<dbReference type="EMBL" id="VHIR01000004">
    <property type="protein sequence ID" value="TQE44057.1"/>
    <property type="molecule type" value="Genomic_DNA"/>
</dbReference>
<keyword evidence="6 14" id="KW-0472">Membrane</keyword>
<comment type="function">
    <text evidence="7">Required for the insertion and/or proper folding and/or complex formation of integral membrane proteins into the membrane. Involved in integration of membrane proteins that insert both dependently and independently of the Sec translocase complex, as well as at least some lipoproteins. Aids folding of multispanning membrane proteins.</text>
</comment>
<evidence type="ECO:0000256" key="9">
    <source>
        <dbReference type="ARBA" id="ARBA00031538"/>
    </source>
</evidence>
<dbReference type="NCBIfam" id="TIGR03592">
    <property type="entry name" value="yidC_oxa1_cterm"/>
    <property type="match status" value="1"/>
</dbReference>
<comment type="similarity">
    <text evidence="2">Belongs to the OXA1/ALB3/YidC family. Type 1 subfamily.</text>
</comment>
<evidence type="ECO:0000256" key="12">
    <source>
        <dbReference type="RuleBase" id="RU003945"/>
    </source>
</evidence>
<dbReference type="Pfam" id="PF02096">
    <property type="entry name" value="60KD_IMP"/>
    <property type="match status" value="1"/>
</dbReference>
<evidence type="ECO:0000256" key="11">
    <source>
        <dbReference type="ARBA" id="ARBA00033342"/>
    </source>
</evidence>
<dbReference type="InterPro" id="IPR028055">
    <property type="entry name" value="YidC/Oxa/ALB_C"/>
</dbReference>
<feature type="transmembrane region" description="Helical" evidence="14">
    <location>
        <begin position="30"/>
        <end position="53"/>
    </location>
</feature>
<dbReference type="GO" id="GO:0032977">
    <property type="term" value="F:membrane insertase activity"/>
    <property type="evidence" value="ECO:0007669"/>
    <property type="project" value="InterPro"/>
</dbReference>
<feature type="region of interest" description="Disordered" evidence="13">
    <location>
        <begin position="280"/>
        <end position="306"/>
    </location>
</feature>
<accession>A0A540R8Y3</accession>
<dbReference type="AlphaFoldDB" id="A0A540R8Y3"/>
<evidence type="ECO:0000256" key="4">
    <source>
        <dbReference type="ARBA" id="ARBA00022692"/>
    </source>
</evidence>
<evidence type="ECO:0000256" key="14">
    <source>
        <dbReference type="SAM" id="Phobius"/>
    </source>
</evidence>
<evidence type="ECO:0000256" key="6">
    <source>
        <dbReference type="ARBA" id="ARBA00023136"/>
    </source>
</evidence>
<feature type="domain" description="Membrane insertase YidC/Oxa/ALB C-terminal" evidence="15">
    <location>
        <begin position="30"/>
        <end position="260"/>
    </location>
</feature>
<name>A0A540R8Y3_9CORY</name>
<dbReference type="STRING" id="1686286.GCA_900092335_00309"/>
<evidence type="ECO:0000313" key="16">
    <source>
        <dbReference type="EMBL" id="TQE44057.1"/>
    </source>
</evidence>
<feature type="transmembrane region" description="Helical" evidence="14">
    <location>
        <begin position="215"/>
        <end position="235"/>
    </location>
</feature>
<keyword evidence="4 12" id="KW-0812">Transmembrane</keyword>
<dbReference type="RefSeq" id="WP_141628700.1">
    <property type="nucleotide sequence ID" value="NZ_VHIR01000004.1"/>
</dbReference>
<comment type="caution">
    <text evidence="16">The sequence shown here is derived from an EMBL/GenBank/DDBJ whole genome shotgun (WGS) entry which is preliminary data.</text>
</comment>
<evidence type="ECO:0000256" key="5">
    <source>
        <dbReference type="ARBA" id="ARBA00022989"/>
    </source>
</evidence>
<evidence type="ECO:0000256" key="10">
    <source>
        <dbReference type="ARBA" id="ARBA00033245"/>
    </source>
</evidence>
<evidence type="ECO:0000256" key="7">
    <source>
        <dbReference type="ARBA" id="ARBA00025034"/>
    </source>
</evidence>
<feature type="transmembrane region" description="Helical" evidence="14">
    <location>
        <begin position="100"/>
        <end position="121"/>
    </location>
</feature>
<evidence type="ECO:0000313" key="17">
    <source>
        <dbReference type="Proteomes" id="UP000318080"/>
    </source>
</evidence>
<dbReference type="GO" id="GO:0051205">
    <property type="term" value="P:protein insertion into membrane"/>
    <property type="evidence" value="ECO:0007669"/>
    <property type="project" value="TreeGrafter"/>
</dbReference>
<evidence type="ECO:0000256" key="13">
    <source>
        <dbReference type="SAM" id="MobiDB-lite"/>
    </source>
</evidence>
<reference evidence="16 17" key="1">
    <citation type="submission" date="2019-06" db="EMBL/GenBank/DDBJ databases">
        <title>Draft genome of C. phoceense Strain 272.</title>
        <authorList>
            <person name="Pacheco L.G.C."/>
            <person name="Barberis C.M."/>
            <person name="Almuzara M.N."/>
            <person name="Traglia G.M."/>
            <person name="Santos C.S."/>
            <person name="Rocha D.J.P.G."/>
            <person name="Aguiar E.R.G.R."/>
            <person name="Vay C.A."/>
        </authorList>
    </citation>
    <scope>NUCLEOTIDE SEQUENCE [LARGE SCALE GENOMIC DNA]</scope>
    <source>
        <strain evidence="16 17">272</strain>
    </source>
</reference>
<evidence type="ECO:0000256" key="2">
    <source>
        <dbReference type="ARBA" id="ARBA00010527"/>
    </source>
</evidence>
<sequence>MIDIFVYPVSAIMKLWHLILHSFLGDQTAWLVSIPLLVLTVRSLIWPLNWSAIRSGRRSALMRPELAALNAELAQATTTADIAAHKAKVKEVHERYHYRPVAGCLIPFIMVPVFIGLYQVILRMARPSFTGAIGLISADEVEDFRSTTLAGVPLPAYVSMPESWATQYGVTGGEVRHLIMPLLLAALAATFINMCISCYRGFLTTQFDKTMPRRMLYMLAFFAVLTPYLLWNAAIHGPVPVAVILYWFTSNLYTLTQTLVNETLLRRRYPLSDAAHAARRESWQRHRASRKIPRAERRAQKKAAKAEAKRVAELRAQLLREEREAKKSGEES</sequence>
<feature type="transmembrane region" description="Helical" evidence="14">
    <location>
        <begin position="241"/>
        <end position="260"/>
    </location>
</feature>
<dbReference type="Proteomes" id="UP000318080">
    <property type="component" value="Unassembled WGS sequence"/>
</dbReference>
<comment type="subunit">
    <text evidence="8">Interacts with the Sec translocase complex via SecD. Specifically interacts with transmembrane segments of nascent integral membrane proteins during membrane integration.</text>
</comment>
<keyword evidence="17" id="KW-1185">Reference proteome</keyword>
<protein>
    <recommendedName>
        <fullName evidence="3">Membrane protein insertase YidC</fullName>
    </recommendedName>
    <alternativeName>
        <fullName evidence="11">Foldase YidC</fullName>
    </alternativeName>
    <alternativeName>
        <fullName evidence="10">Membrane integrase YidC</fullName>
    </alternativeName>
    <alternativeName>
        <fullName evidence="9">Membrane protein YidC</fullName>
    </alternativeName>
</protein>
<evidence type="ECO:0000256" key="8">
    <source>
        <dbReference type="ARBA" id="ARBA00026028"/>
    </source>
</evidence>
<dbReference type="PANTHER" id="PTHR12428:SF65">
    <property type="entry name" value="CYTOCHROME C OXIDASE ASSEMBLY PROTEIN COX18, MITOCHONDRIAL"/>
    <property type="match status" value="1"/>
</dbReference>
<feature type="transmembrane region" description="Helical" evidence="14">
    <location>
        <begin position="178"/>
        <end position="203"/>
    </location>
</feature>
<proteinExistence type="inferred from homology"/>
<dbReference type="InterPro" id="IPR001708">
    <property type="entry name" value="YidC/ALB3/OXA1/COX18"/>
</dbReference>
<evidence type="ECO:0000256" key="1">
    <source>
        <dbReference type="ARBA" id="ARBA00004141"/>
    </source>
</evidence>
<feature type="compositionally biased region" description="Basic and acidic residues" evidence="13">
    <location>
        <begin position="293"/>
        <end position="306"/>
    </location>
</feature>